<evidence type="ECO:0000313" key="2">
    <source>
        <dbReference type="Proteomes" id="UP000716291"/>
    </source>
</evidence>
<dbReference type="OrthoDB" id="2435184at2759"/>
<name>A0A9P6XDU5_RHIOR</name>
<accession>A0A9P6XDU5</accession>
<proteinExistence type="predicted"/>
<gene>
    <name evidence="1" type="ORF">G6F64_003740</name>
</gene>
<dbReference type="AlphaFoldDB" id="A0A9P6XDU5"/>
<dbReference type="EMBL" id="JAANQT010000379">
    <property type="protein sequence ID" value="KAG1311533.1"/>
    <property type="molecule type" value="Genomic_DNA"/>
</dbReference>
<keyword evidence="2" id="KW-1185">Reference proteome</keyword>
<comment type="caution">
    <text evidence="1">The sequence shown here is derived from an EMBL/GenBank/DDBJ whole genome shotgun (WGS) entry which is preliminary data.</text>
</comment>
<protein>
    <submittedName>
        <fullName evidence="1">Uncharacterized protein</fullName>
    </submittedName>
</protein>
<organism evidence="1 2">
    <name type="scientific">Rhizopus oryzae</name>
    <name type="common">Mucormycosis agent</name>
    <name type="synonym">Rhizopus arrhizus var. delemar</name>
    <dbReference type="NCBI Taxonomy" id="64495"/>
    <lineage>
        <taxon>Eukaryota</taxon>
        <taxon>Fungi</taxon>
        <taxon>Fungi incertae sedis</taxon>
        <taxon>Mucoromycota</taxon>
        <taxon>Mucoromycotina</taxon>
        <taxon>Mucoromycetes</taxon>
        <taxon>Mucorales</taxon>
        <taxon>Mucorineae</taxon>
        <taxon>Rhizopodaceae</taxon>
        <taxon>Rhizopus</taxon>
    </lineage>
</organism>
<dbReference type="Proteomes" id="UP000716291">
    <property type="component" value="Unassembled WGS sequence"/>
</dbReference>
<evidence type="ECO:0000313" key="1">
    <source>
        <dbReference type="EMBL" id="KAG1311533.1"/>
    </source>
</evidence>
<sequence length="275" mass="30162">MINTVELYGRTKVVDGHREPFGKLKDGVHATSLPPPLNTIHPDIWPVSLSRNDGPKLIVGTQVLNALVTASICLDQKLFPSVGAVTSNFNLTLSDSFATKIFVDMESVTAAKSIISDSTATQVLNTGMLSHQLRQIRTRFDLPSTYPLCRASGPLIKNHTCHSYNIFTLINCDRGHNPYAVLLDAIGNETLKNSTKAKLIKAVILSCIENATGKVKEVLESILALYDHSDNRLPIVLNVALNRELESLAKLLMPSIISWNASVAHHIKQVLEFFA</sequence>
<reference evidence="1" key="1">
    <citation type="journal article" date="2020" name="Microb. Genom.">
        <title>Genetic diversity of clinical and environmental Mucorales isolates obtained from an investigation of mucormycosis cases among solid organ transplant recipients.</title>
        <authorList>
            <person name="Nguyen M.H."/>
            <person name="Kaul D."/>
            <person name="Muto C."/>
            <person name="Cheng S.J."/>
            <person name="Richter R.A."/>
            <person name="Bruno V.M."/>
            <person name="Liu G."/>
            <person name="Beyhan S."/>
            <person name="Sundermann A.J."/>
            <person name="Mounaud S."/>
            <person name="Pasculle A.W."/>
            <person name="Nierman W.C."/>
            <person name="Driscoll E."/>
            <person name="Cumbie R."/>
            <person name="Clancy C.J."/>
            <person name="Dupont C.L."/>
        </authorList>
    </citation>
    <scope>NUCLEOTIDE SEQUENCE</scope>
    <source>
        <strain evidence="1">GL11</strain>
    </source>
</reference>